<evidence type="ECO:0000313" key="3">
    <source>
        <dbReference type="Proteomes" id="UP001159641"/>
    </source>
</evidence>
<sequence>MASGARPPSPSGPQSPPLPQPQARSRLNATTSVEQEKSGAPRAPGPQVGPGPDVRDTAAPAGPQASHARSQERVDGTDPPARFLLQGIPCGRGPTCSAQGPSTLTSQRALLLSSQTWAAADFTFPYFIYNQMHQLPPAQGPHQARGRDETAWGPGCDGTAGCGAGSLAATGRGTPGFGPSSVHMLLAEHGPLLALSGHRQHRSLRSLLRLQGLWAGQGLIRNLGPATNTPRLRGQETGAGNALGFNLGEAKQPQRMDQVKTASFR</sequence>
<feature type="region of interest" description="Disordered" evidence="1">
    <location>
        <begin position="233"/>
        <end position="265"/>
    </location>
</feature>
<name>A0AB34GSE7_ESCRO</name>
<dbReference type="AlphaFoldDB" id="A0AB34GSE7"/>
<evidence type="ECO:0000313" key="2">
    <source>
        <dbReference type="EMBL" id="KAJ8782379.1"/>
    </source>
</evidence>
<feature type="compositionally biased region" description="Pro residues" evidence="1">
    <location>
        <begin position="7"/>
        <end position="20"/>
    </location>
</feature>
<dbReference type="Proteomes" id="UP001159641">
    <property type="component" value="Unassembled WGS sequence"/>
</dbReference>
<evidence type="ECO:0000256" key="1">
    <source>
        <dbReference type="SAM" id="MobiDB-lite"/>
    </source>
</evidence>
<comment type="caution">
    <text evidence="2">The sequence shown here is derived from an EMBL/GenBank/DDBJ whole genome shotgun (WGS) entry which is preliminary data.</text>
</comment>
<gene>
    <name evidence="2" type="ORF">J1605_010087</name>
</gene>
<organism evidence="2 3">
    <name type="scientific">Eschrichtius robustus</name>
    <name type="common">California gray whale</name>
    <name type="synonym">Eschrichtius gibbosus</name>
    <dbReference type="NCBI Taxonomy" id="9764"/>
    <lineage>
        <taxon>Eukaryota</taxon>
        <taxon>Metazoa</taxon>
        <taxon>Chordata</taxon>
        <taxon>Craniata</taxon>
        <taxon>Vertebrata</taxon>
        <taxon>Euteleostomi</taxon>
        <taxon>Mammalia</taxon>
        <taxon>Eutheria</taxon>
        <taxon>Laurasiatheria</taxon>
        <taxon>Artiodactyla</taxon>
        <taxon>Whippomorpha</taxon>
        <taxon>Cetacea</taxon>
        <taxon>Mysticeti</taxon>
        <taxon>Eschrichtiidae</taxon>
        <taxon>Eschrichtius</taxon>
    </lineage>
</organism>
<protein>
    <submittedName>
        <fullName evidence="2">Uncharacterized protein</fullName>
    </submittedName>
</protein>
<reference evidence="2 3" key="1">
    <citation type="submission" date="2022-11" db="EMBL/GenBank/DDBJ databases">
        <title>Whole genome sequence of Eschrichtius robustus ER-17-0199.</title>
        <authorList>
            <person name="Bruniche-Olsen A."/>
            <person name="Black A.N."/>
            <person name="Fields C.J."/>
            <person name="Walden K."/>
            <person name="Dewoody J.A."/>
        </authorList>
    </citation>
    <scope>NUCLEOTIDE SEQUENCE [LARGE SCALE GENOMIC DNA]</scope>
    <source>
        <strain evidence="2">ER-17-0199</strain>
        <tissue evidence="2">Blubber</tissue>
    </source>
</reference>
<proteinExistence type="predicted"/>
<feature type="region of interest" description="Disordered" evidence="1">
    <location>
        <begin position="1"/>
        <end position="100"/>
    </location>
</feature>
<keyword evidence="3" id="KW-1185">Reference proteome</keyword>
<dbReference type="EMBL" id="JAIQCJ010002112">
    <property type="protein sequence ID" value="KAJ8782379.1"/>
    <property type="molecule type" value="Genomic_DNA"/>
</dbReference>
<accession>A0AB34GSE7</accession>